<evidence type="ECO:0008006" key="3">
    <source>
        <dbReference type="Google" id="ProtNLM"/>
    </source>
</evidence>
<dbReference type="EMBL" id="DVKQ01000046">
    <property type="protein sequence ID" value="HIT37531.1"/>
    <property type="molecule type" value="Genomic_DNA"/>
</dbReference>
<dbReference type="InterPro" id="IPR036390">
    <property type="entry name" value="WH_DNA-bd_sf"/>
</dbReference>
<evidence type="ECO:0000313" key="1">
    <source>
        <dbReference type="EMBL" id="HIT37531.1"/>
    </source>
</evidence>
<reference evidence="1" key="1">
    <citation type="submission" date="2020-10" db="EMBL/GenBank/DDBJ databases">
        <authorList>
            <person name="Gilroy R."/>
        </authorList>
    </citation>
    <scope>NUCLEOTIDE SEQUENCE</scope>
    <source>
        <strain evidence="1">CHK195-26880</strain>
    </source>
</reference>
<dbReference type="Gene3D" id="1.10.10.10">
    <property type="entry name" value="Winged helix-like DNA-binding domain superfamily/Winged helix DNA-binding domain"/>
    <property type="match status" value="1"/>
</dbReference>
<dbReference type="AlphaFoldDB" id="A0A9D1GB55"/>
<evidence type="ECO:0000313" key="2">
    <source>
        <dbReference type="Proteomes" id="UP000886833"/>
    </source>
</evidence>
<protein>
    <recommendedName>
        <fullName evidence="3">ATP-dependent DNA helicase RecG C-terminal domain-containing protein</fullName>
    </recommendedName>
</protein>
<accession>A0A9D1GB55</accession>
<comment type="caution">
    <text evidence="1">The sequence shown here is derived from an EMBL/GenBank/DDBJ whole genome shotgun (WGS) entry which is preliminary data.</text>
</comment>
<dbReference type="PANTHER" id="PTHR30595:SF6">
    <property type="entry name" value="SCHLAFEN ALBA-2 DOMAIN-CONTAINING PROTEIN"/>
    <property type="match status" value="1"/>
</dbReference>
<sequence>MLLYIDYNFTGSILISLFDERFEITSLGGLVKGLNMEDLYYGVSESRNPNLANVFYRLKYVESFGTGIERIFESYENYDKKPLLLNTKNTFKVVLYNVNHIDENSVKKLPSNLTQEEQIIEYLKKNEKVNRKIVEALLNISKTRANNILNKMVDDEILVRINSGRNVSYILKK</sequence>
<dbReference type="InterPro" id="IPR036388">
    <property type="entry name" value="WH-like_DNA-bd_sf"/>
</dbReference>
<dbReference type="Pfam" id="PF13749">
    <property type="entry name" value="HATPase_c_4"/>
    <property type="match status" value="1"/>
</dbReference>
<dbReference type="Gene3D" id="3.30.565.60">
    <property type="match status" value="1"/>
</dbReference>
<gene>
    <name evidence="1" type="ORF">IAB59_03520</name>
</gene>
<name>A0A9D1GB55_9FIRM</name>
<dbReference type="PANTHER" id="PTHR30595">
    <property type="entry name" value="GLPR-RELATED TRANSCRIPTIONAL REPRESSOR"/>
    <property type="match status" value="1"/>
</dbReference>
<reference evidence="1" key="2">
    <citation type="journal article" date="2021" name="PeerJ">
        <title>Extensive microbial diversity within the chicken gut microbiome revealed by metagenomics and culture.</title>
        <authorList>
            <person name="Gilroy R."/>
            <person name="Ravi A."/>
            <person name="Getino M."/>
            <person name="Pursley I."/>
            <person name="Horton D.L."/>
            <person name="Alikhan N.F."/>
            <person name="Baker D."/>
            <person name="Gharbi K."/>
            <person name="Hall N."/>
            <person name="Watson M."/>
            <person name="Adriaenssens E.M."/>
            <person name="Foster-Nyarko E."/>
            <person name="Jarju S."/>
            <person name="Secka A."/>
            <person name="Antonio M."/>
            <person name="Oren A."/>
            <person name="Chaudhuri R.R."/>
            <person name="La Ragione R."/>
            <person name="Hildebrand F."/>
            <person name="Pallen M.J."/>
        </authorList>
    </citation>
    <scope>NUCLEOTIDE SEQUENCE</scope>
    <source>
        <strain evidence="1">CHK195-26880</strain>
    </source>
</reference>
<proteinExistence type="predicted"/>
<organism evidence="1 2">
    <name type="scientific">Candidatus Onthousia faecipullorum</name>
    <dbReference type="NCBI Taxonomy" id="2840887"/>
    <lineage>
        <taxon>Bacteria</taxon>
        <taxon>Bacillati</taxon>
        <taxon>Bacillota</taxon>
        <taxon>Bacilli</taxon>
        <taxon>Candidatus Onthousia</taxon>
    </lineage>
</organism>
<dbReference type="Proteomes" id="UP000886833">
    <property type="component" value="Unassembled WGS sequence"/>
</dbReference>
<dbReference type="SUPFAM" id="SSF46785">
    <property type="entry name" value="Winged helix' DNA-binding domain"/>
    <property type="match status" value="1"/>
</dbReference>
<dbReference type="InterPro" id="IPR038475">
    <property type="entry name" value="RecG_C_sf"/>
</dbReference>